<dbReference type="InterPro" id="IPR008173">
    <property type="entry name" value="Adenylyl_cyclase_CyaB"/>
</dbReference>
<gene>
    <name evidence="2" type="primary">cyaB</name>
    <name evidence="2" type="ORF">ZNDK_0092</name>
</gene>
<comment type="caution">
    <text evidence="2">The sequence shown here is derived from an EMBL/GenBank/DDBJ whole genome shotgun (WGS) entry which is preliminary data.</text>
</comment>
<dbReference type="SMART" id="SM01118">
    <property type="entry name" value="CYTH"/>
    <property type="match status" value="1"/>
</dbReference>
<name>A0A6L2R420_9BACT</name>
<dbReference type="SUPFAM" id="SSF55154">
    <property type="entry name" value="CYTH-like phosphatases"/>
    <property type="match status" value="1"/>
</dbReference>
<dbReference type="AlphaFoldDB" id="A0A6L2R420"/>
<organism evidence="2 3">
    <name type="scientific">Candidatus Desulfovibrio kirbyi</name>
    <dbReference type="NCBI Taxonomy" id="2696086"/>
    <lineage>
        <taxon>Bacteria</taxon>
        <taxon>Pseudomonadati</taxon>
        <taxon>Thermodesulfobacteriota</taxon>
        <taxon>Desulfovibrionia</taxon>
        <taxon>Desulfovibrionales</taxon>
        <taxon>Desulfovibrionaceae</taxon>
        <taxon>Desulfovibrio</taxon>
    </lineage>
</organism>
<dbReference type="InterPro" id="IPR023577">
    <property type="entry name" value="CYTH_domain"/>
</dbReference>
<accession>A0A6L2R420</accession>
<reference evidence="2 3" key="1">
    <citation type="journal article" date="2020" name="ISME J.">
        <title>Parallel Reductive Genome Evolution in Desulfovibrio Ectosymbionts Independently Acquired by Trichonympha Protists in the Termite Gut.</title>
        <authorList>
            <person name="Takeuchi M."/>
            <person name="Kuwahara H."/>
            <person name="Murakami T."/>
            <person name="Takahashi K."/>
            <person name="Kajitani R."/>
            <person name="Toyoda A."/>
            <person name="Itoh T."/>
            <person name="Ohkuma M."/>
            <person name="Hongoh Y."/>
        </authorList>
    </citation>
    <scope>NUCLEOTIDE SEQUENCE [LARGE SCALE GENOMIC DNA]</scope>
    <source>
        <strain evidence="2">ZnDsv-02</strain>
    </source>
</reference>
<dbReference type="PANTHER" id="PTHR21028:SF2">
    <property type="entry name" value="CYTH DOMAIN-CONTAINING PROTEIN"/>
    <property type="match status" value="1"/>
</dbReference>
<dbReference type="EMBL" id="BLLL01000001">
    <property type="protein sequence ID" value="GFH62321.1"/>
    <property type="molecule type" value="Genomic_DNA"/>
</dbReference>
<dbReference type="Proteomes" id="UP000505077">
    <property type="component" value="Unassembled WGS sequence"/>
</dbReference>
<dbReference type="CDD" id="cd07890">
    <property type="entry name" value="CYTH-like_AC_IV-like"/>
    <property type="match status" value="1"/>
</dbReference>
<dbReference type="PROSITE" id="PS51707">
    <property type="entry name" value="CYTH"/>
    <property type="match status" value="1"/>
</dbReference>
<feature type="domain" description="CYTH" evidence="1">
    <location>
        <begin position="2"/>
        <end position="170"/>
    </location>
</feature>
<evidence type="ECO:0000259" key="1">
    <source>
        <dbReference type="PROSITE" id="PS51707"/>
    </source>
</evidence>
<evidence type="ECO:0000313" key="3">
    <source>
        <dbReference type="Proteomes" id="UP000505077"/>
    </source>
</evidence>
<dbReference type="Pfam" id="PF01928">
    <property type="entry name" value="CYTH"/>
    <property type="match status" value="1"/>
</dbReference>
<dbReference type="InterPro" id="IPR033469">
    <property type="entry name" value="CYTH-like_dom_sf"/>
</dbReference>
<evidence type="ECO:0000313" key="2">
    <source>
        <dbReference type="EMBL" id="GFH62321.1"/>
    </source>
</evidence>
<dbReference type="Gene3D" id="2.40.320.10">
    <property type="entry name" value="Hypothetical Protein Pfu-838710-001"/>
    <property type="match status" value="1"/>
</dbReference>
<proteinExistence type="predicted"/>
<protein>
    <submittedName>
        <fullName evidence="2">Adenylate cyclase class 2</fullName>
    </submittedName>
</protein>
<sequence length="216" mass="25306">MALETERKYLAADFAALRARLENCGARSSGVHFEHNKIFDTPDNKLFARNLMLRLRTQYQKEHKRSLLTFKGPEREREQFKVREEHETEIADPQAISCILEGLGYQVRARYEKIREIWRWQDVEIALDTLPFLQAVELEGEKEGIIAAALQLELDKAHLSVKNYHQLHQEWLARHHMPPALSFVFQEDERPALMRRLGMTDPMLSDQQIREGGVCR</sequence>
<dbReference type="PANTHER" id="PTHR21028">
    <property type="entry name" value="SI:CH211-156B7.4"/>
    <property type="match status" value="1"/>
</dbReference>